<comment type="caution">
    <text evidence="4">The sequence shown here is derived from an EMBL/GenBank/DDBJ whole genome shotgun (WGS) entry which is preliminary data.</text>
</comment>
<feature type="compositionally biased region" description="Basic and acidic residues" evidence="2">
    <location>
        <begin position="263"/>
        <end position="274"/>
    </location>
</feature>
<keyword evidence="1" id="KW-0539">Nucleus</keyword>
<feature type="region of interest" description="Disordered" evidence="2">
    <location>
        <begin position="226"/>
        <end position="286"/>
    </location>
</feature>
<proteinExistence type="predicted"/>
<feature type="compositionally biased region" description="Basic and acidic residues" evidence="2">
    <location>
        <begin position="112"/>
        <end position="125"/>
    </location>
</feature>
<dbReference type="EMBL" id="CAKOGP040001001">
    <property type="protein sequence ID" value="CAJ1941331.1"/>
    <property type="molecule type" value="Genomic_DNA"/>
</dbReference>
<dbReference type="GO" id="GO:0032040">
    <property type="term" value="C:small-subunit processome"/>
    <property type="evidence" value="ECO:0007669"/>
    <property type="project" value="InterPro"/>
</dbReference>
<evidence type="ECO:0000256" key="2">
    <source>
        <dbReference type="SAM" id="MobiDB-lite"/>
    </source>
</evidence>
<dbReference type="Gene3D" id="3.40.50.1010">
    <property type="entry name" value="5'-nuclease"/>
    <property type="match status" value="1"/>
</dbReference>
<dbReference type="PANTHER" id="PTHR12416">
    <property type="entry name" value="RRNA-PROCESSING PROTEIN UTP23 HOMOLOG"/>
    <property type="match status" value="1"/>
</dbReference>
<feature type="domain" description="UTP23 sensor motif region" evidence="3">
    <location>
        <begin position="246"/>
        <end position="261"/>
    </location>
</feature>
<evidence type="ECO:0000259" key="3">
    <source>
        <dbReference type="Pfam" id="PF24779"/>
    </source>
</evidence>
<protein>
    <recommendedName>
        <fullName evidence="3">UTP23 sensor motif region domain-containing protein</fullName>
    </recommendedName>
</protein>
<evidence type="ECO:0000313" key="5">
    <source>
        <dbReference type="Proteomes" id="UP001295423"/>
    </source>
</evidence>
<feature type="compositionally biased region" description="Acidic residues" evidence="2">
    <location>
        <begin position="126"/>
        <end position="135"/>
    </location>
</feature>
<dbReference type="InterPro" id="IPR057776">
    <property type="entry name" value="UTP23_sensor"/>
</dbReference>
<organism evidence="4 5">
    <name type="scientific">Cylindrotheca closterium</name>
    <dbReference type="NCBI Taxonomy" id="2856"/>
    <lineage>
        <taxon>Eukaryota</taxon>
        <taxon>Sar</taxon>
        <taxon>Stramenopiles</taxon>
        <taxon>Ochrophyta</taxon>
        <taxon>Bacillariophyta</taxon>
        <taxon>Bacillariophyceae</taxon>
        <taxon>Bacillariophycidae</taxon>
        <taxon>Bacillariales</taxon>
        <taxon>Bacillariaceae</taxon>
        <taxon>Cylindrotheca</taxon>
    </lineage>
</organism>
<dbReference type="Pfam" id="PF24779">
    <property type="entry name" value="UTP23_sensor"/>
    <property type="match status" value="1"/>
</dbReference>
<dbReference type="AlphaFoldDB" id="A0AAD2FLJ6"/>
<evidence type="ECO:0000313" key="4">
    <source>
        <dbReference type="EMBL" id="CAJ1941331.1"/>
    </source>
</evidence>
<sequence length="286" mass="32178">MRHGRAKAARKTLQYFHRTIGLKAPYDILLDATMVVAMFQQKILPFKERMDRVLQTTGADGPNHYYILQSAVDELQTIHDKLESKKHIKAEAFGEALKFIWDECTVLDHRKKDQRIGKNEEKKDEGDNETDDASPNEEQAPASVQDDLLHLIKNDETSYIVGTQDEGLLHTLRSKGTVPIVRLANSSVLIIENPSKMSQNHAKGVEEKKWKNSLQDSERKLVTLAHKEKRASKIISSSNSSAPNQRKKKAKGPNPLSCKRKSGAGDKNSKESASKKRRMRAKAKGS</sequence>
<dbReference type="Proteomes" id="UP001295423">
    <property type="component" value="Unassembled WGS sequence"/>
</dbReference>
<reference evidence="4" key="1">
    <citation type="submission" date="2023-08" db="EMBL/GenBank/DDBJ databases">
        <authorList>
            <person name="Audoor S."/>
            <person name="Bilcke G."/>
        </authorList>
    </citation>
    <scope>NUCLEOTIDE SEQUENCE</scope>
</reference>
<name>A0AAD2FLJ6_9STRA</name>
<gene>
    <name evidence="4" type="ORF">CYCCA115_LOCUS7468</name>
</gene>
<keyword evidence="5" id="KW-1185">Reference proteome</keyword>
<feature type="region of interest" description="Disordered" evidence="2">
    <location>
        <begin position="112"/>
        <end position="142"/>
    </location>
</feature>
<dbReference type="Pfam" id="PF04900">
    <property type="entry name" value="Fcf1"/>
    <property type="match status" value="1"/>
</dbReference>
<dbReference type="InterPro" id="IPR006984">
    <property type="entry name" value="Fcf1/UTP23"/>
</dbReference>
<feature type="compositionally biased region" description="Basic residues" evidence="2">
    <location>
        <begin position="275"/>
        <end position="286"/>
    </location>
</feature>
<accession>A0AAD2FLJ6</accession>
<evidence type="ECO:0000256" key="1">
    <source>
        <dbReference type="ARBA" id="ARBA00023242"/>
    </source>
</evidence>